<name>A0A0G0JCP0_9BACT</name>
<dbReference type="EMBL" id="LBTF01000044">
    <property type="protein sequence ID" value="KKQ34549.1"/>
    <property type="molecule type" value="Genomic_DNA"/>
</dbReference>
<dbReference type="AlphaFoldDB" id="A0A0G0JCP0"/>
<evidence type="ECO:0000313" key="2">
    <source>
        <dbReference type="Proteomes" id="UP000033876"/>
    </source>
</evidence>
<accession>A0A0G0JCP0</accession>
<organism evidence="1 2">
    <name type="scientific">Candidatus Nomurabacteria bacterium GW2011_GWB1_37_5</name>
    <dbReference type="NCBI Taxonomy" id="1618742"/>
    <lineage>
        <taxon>Bacteria</taxon>
        <taxon>Candidatus Nomuraibacteriota</taxon>
    </lineage>
</organism>
<dbReference type="Proteomes" id="UP000033876">
    <property type="component" value="Unassembled WGS sequence"/>
</dbReference>
<evidence type="ECO:0000313" key="1">
    <source>
        <dbReference type="EMBL" id="KKQ34549.1"/>
    </source>
</evidence>
<dbReference type="SUPFAM" id="SSF89447">
    <property type="entry name" value="AbrB/MazE/MraZ-like"/>
    <property type="match status" value="1"/>
</dbReference>
<reference evidence="1 2" key="1">
    <citation type="journal article" date="2015" name="Nature">
        <title>rRNA introns, odd ribosomes, and small enigmatic genomes across a large radiation of phyla.</title>
        <authorList>
            <person name="Brown C.T."/>
            <person name="Hug L.A."/>
            <person name="Thomas B.C."/>
            <person name="Sharon I."/>
            <person name="Castelle C.J."/>
            <person name="Singh A."/>
            <person name="Wilkins M.J."/>
            <person name="Williams K.H."/>
            <person name="Banfield J.F."/>
        </authorList>
    </citation>
    <scope>NUCLEOTIDE SEQUENCE [LARGE SCALE GENOMIC DNA]</scope>
</reference>
<comment type="caution">
    <text evidence="1">The sequence shown here is derived from an EMBL/GenBank/DDBJ whole genome shotgun (WGS) entry which is preliminary data.</text>
</comment>
<sequence>MTTMLQKWGNGLGIKIPKKLSDKLGFYVGKPVNVSGDSGKIIIEQGRKRALKKIDIKKMLKSYNQKTRPKLIQ</sequence>
<gene>
    <name evidence="1" type="ORF">US50_C0044G0007</name>
</gene>
<dbReference type="InterPro" id="IPR037914">
    <property type="entry name" value="SpoVT-AbrB_sf"/>
</dbReference>
<proteinExistence type="predicted"/>
<dbReference type="Gene3D" id="2.10.260.10">
    <property type="match status" value="1"/>
</dbReference>
<protein>
    <submittedName>
        <fullName evidence="1">Toxin-antiotoxin addiction module antitoxin component MazE</fullName>
    </submittedName>
</protein>